<evidence type="ECO:0000313" key="2">
    <source>
        <dbReference type="Proteomes" id="UP000658656"/>
    </source>
</evidence>
<protein>
    <recommendedName>
        <fullName evidence="3">SGNH/GDSL hydrolase family protein</fullName>
    </recommendedName>
</protein>
<proteinExistence type="predicted"/>
<dbReference type="AlphaFoldDB" id="A0A8H9IZD2"/>
<dbReference type="InterPro" id="IPR036514">
    <property type="entry name" value="SGNH_hydro_sf"/>
</dbReference>
<dbReference type="Proteomes" id="UP000658656">
    <property type="component" value="Unassembled WGS sequence"/>
</dbReference>
<name>A0A8H9IZD2_9PSEU</name>
<gene>
    <name evidence="1" type="ORF">GCM10017566_29420</name>
</gene>
<dbReference type="Gene3D" id="3.40.50.1110">
    <property type="entry name" value="SGNH hydrolase"/>
    <property type="match status" value="1"/>
</dbReference>
<reference evidence="1" key="2">
    <citation type="submission" date="2020-09" db="EMBL/GenBank/DDBJ databases">
        <authorList>
            <person name="Sun Q."/>
            <person name="Zhou Y."/>
        </authorList>
    </citation>
    <scope>NUCLEOTIDE SEQUENCE</scope>
    <source>
        <strain evidence="1">CGMCC 4.7679</strain>
    </source>
</reference>
<comment type="caution">
    <text evidence="1">The sequence shown here is derived from an EMBL/GenBank/DDBJ whole genome shotgun (WGS) entry which is preliminary data.</text>
</comment>
<keyword evidence="2" id="KW-1185">Reference proteome</keyword>
<reference evidence="1" key="1">
    <citation type="journal article" date="2014" name="Int. J. Syst. Evol. Microbiol.">
        <title>Complete genome sequence of Corynebacterium casei LMG S-19264T (=DSM 44701T), isolated from a smear-ripened cheese.</title>
        <authorList>
            <consortium name="US DOE Joint Genome Institute (JGI-PGF)"/>
            <person name="Walter F."/>
            <person name="Albersmeier A."/>
            <person name="Kalinowski J."/>
            <person name="Ruckert C."/>
        </authorList>
    </citation>
    <scope>NUCLEOTIDE SEQUENCE</scope>
    <source>
        <strain evidence="1">CGMCC 4.7679</strain>
    </source>
</reference>
<sequence>MILGHNRDTAAKAAGRAGGTVGAMTRTRLLALGLTGLLLLTSACARNPDATTASMPKPSTVVFLGDSVAEGESLPLAAALKASGTGFVSLAADGGGNVVGPFADENWKKLPGEIASARPTVVVYQLTTYDWGSEAEQQAAYDRLLGTVTGTGAELVFVTSPPIRPDDFYRPHLAELAHARAVADTSQGRAVVFDAGAVWGGEYQQVRDGRPDRSADGIHTCPQGAARFTAWLLAQLAKALPGFTPAPAPEWANTGWSADQHFQGC</sequence>
<dbReference type="OrthoDB" id="3615791at2"/>
<dbReference type="CDD" id="cd00229">
    <property type="entry name" value="SGNH_hydrolase"/>
    <property type="match status" value="1"/>
</dbReference>
<accession>A0A8H9IZD2</accession>
<evidence type="ECO:0000313" key="1">
    <source>
        <dbReference type="EMBL" id="GHF54056.1"/>
    </source>
</evidence>
<evidence type="ECO:0008006" key="3">
    <source>
        <dbReference type="Google" id="ProtNLM"/>
    </source>
</evidence>
<organism evidence="1 2">
    <name type="scientific">Amycolatopsis bartoniae</name>
    <dbReference type="NCBI Taxonomy" id="941986"/>
    <lineage>
        <taxon>Bacteria</taxon>
        <taxon>Bacillati</taxon>
        <taxon>Actinomycetota</taxon>
        <taxon>Actinomycetes</taxon>
        <taxon>Pseudonocardiales</taxon>
        <taxon>Pseudonocardiaceae</taxon>
        <taxon>Amycolatopsis</taxon>
    </lineage>
</organism>
<dbReference type="SUPFAM" id="SSF52266">
    <property type="entry name" value="SGNH hydrolase"/>
    <property type="match status" value="1"/>
</dbReference>
<dbReference type="EMBL" id="BNAV01000003">
    <property type="protein sequence ID" value="GHF54056.1"/>
    <property type="molecule type" value="Genomic_DNA"/>
</dbReference>